<keyword evidence="14 17" id="KW-0496">Mitochondrion</keyword>
<protein>
    <recommendedName>
        <fullName evidence="5 17">NADH-ubiquinone oxidoreductase chain 4</fullName>
        <ecNumber evidence="4 17">7.1.1.2</ecNumber>
    </recommendedName>
</protein>
<feature type="transmembrane region" description="Helical" evidence="17">
    <location>
        <begin position="192"/>
        <end position="211"/>
    </location>
</feature>
<evidence type="ECO:0000256" key="15">
    <source>
        <dbReference type="ARBA" id="ARBA00023136"/>
    </source>
</evidence>
<evidence type="ECO:0000256" key="3">
    <source>
        <dbReference type="ARBA" id="ARBA00009025"/>
    </source>
</evidence>
<comment type="similarity">
    <text evidence="3 17">Belongs to the complex I subunit 4 family.</text>
</comment>
<keyword evidence="7 17" id="KW-0679">Respiratory chain</keyword>
<evidence type="ECO:0000256" key="5">
    <source>
        <dbReference type="ARBA" id="ARBA00021006"/>
    </source>
</evidence>
<dbReference type="PRINTS" id="PR01437">
    <property type="entry name" value="NUOXDRDTASE4"/>
</dbReference>
<dbReference type="AlphaFoldDB" id="B3IUM6"/>
<dbReference type="EC" id="7.1.1.2" evidence="4 17"/>
<dbReference type="PANTHER" id="PTHR43507:SF20">
    <property type="entry name" value="NADH-UBIQUINONE OXIDOREDUCTASE CHAIN 4"/>
    <property type="match status" value="1"/>
</dbReference>
<feature type="transmembrane region" description="Helical" evidence="17">
    <location>
        <begin position="253"/>
        <end position="271"/>
    </location>
</feature>
<keyword evidence="13 17" id="KW-0830">Ubiquinone</keyword>
<accession>B3IUM6</accession>
<evidence type="ECO:0000256" key="8">
    <source>
        <dbReference type="ARBA" id="ARBA00022692"/>
    </source>
</evidence>
<dbReference type="GO" id="GO:0003954">
    <property type="term" value="F:NADH dehydrogenase activity"/>
    <property type="evidence" value="ECO:0007669"/>
    <property type="project" value="TreeGrafter"/>
</dbReference>
<evidence type="ECO:0000256" key="12">
    <source>
        <dbReference type="ARBA" id="ARBA00023027"/>
    </source>
</evidence>
<evidence type="ECO:0000256" key="7">
    <source>
        <dbReference type="ARBA" id="ARBA00022660"/>
    </source>
</evidence>
<feature type="transmembrane region" description="Helical" evidence="17">
    <location>
        <begin position="119"/>
        <end position="141"/>
    </location>
</feature>
<keyword evidence="10 17" id="KW-0249">Electron transport</keyword>
<dbReference type="EMBL" id="AB300501">
    <property type="protein sequence ID" value="BAG24180.1"/>
    <property type="molecule type" value="Genomic_DNA"/>
</dbReference>
<feature type="transmembrane region" description="Helical" evidence="17">
    <location>
        <begin position="161"/>
        <end position="180"/>
    </location>
</feature>
<evidence type="ECO:0000256" key="4">
    <source>
        <dbReference type="ARBA" id="ARBA00012944"/>
    </source>
</evidence>
<dbReference type="GO" id="GO:0042773">
    <property type="term" value="P:ATP synthesis coupled electron transport"/>
    <property type="evidence" value="ECO:0007669"/>
    <property type="project" value="InterPro"/>
</dbReference>
<comment type="function">
    <text evidence="1">Core subunit of the mitochondrial membrane respiratory chain NADH dehydrogenase (Complex I) that is believed to belong to the minimal assembly required for catalysis. Complex I functions in the transfer of electrons from NADH to the respiratory chain. The immediate electron acceptor for the enzyme is believed to be ubiquinone.</text>
</comment>
<evidence type="ECO:0000256" key="6">
    <source>
        <dbReference type="ARBA" id="ARBA00022448"/>
    </source>
</evidence>
<evidence type="ECO:0000256" key="14">
    <source>
        <dbReference type="ARBA" id="ARBA00023128"/>
    </source>
</evidence>
<evidence type="ECO:0000256" key="11">
    <source>
        <dbReference type="ARBA" id="ARBA00022989"/>
    </source>
</evidence>
<feature type="transmembrane region" description="Helical" evidence="17">
    <location>
        <begin position="400"/>
        <end position="417"/>
    </location>
</feature>
<dbReference type="GO" id="GO:0008137">
    <property type="term" value="F:NADH dehydrogenase (ubiquinone) activity"/>
    <property type="evidence" value="ECO:0007669"/>
    <property type="project" value="UniProtKB-UniRule"/>
</dbReference>
<evidence type="ECO:0000259" key="18">
    <source>
        <dbReference type="Pfam" id="PF00361"/>
    </source>
</evidence>
<dbReference type="GO" id="GO:0048039">
    <property type="term" value="F:ubiquinone binding"/>
    <property type="evidence" value="ECO:0007669"/>
    <property type="project" value="TreeGrafter"/>
</dbReference>
<evidence type="ECO:0000256" key="1">
    <source>
        <dbReference type="ARBA" id="ARBA00003257"/>
    </source>
</evidence>
<feature type="domain" description="NADH:quinone oxidoreductase/Mrp antiporter transmembrane" evidence="18">
    <location>
        <begin position="87"/>
        <end position="366"/>
    </location>
</feature>
<evidence type="ECO:0000256" key="2">
    <source>
        <dbReference type="ARBA" id="ARBA00004225"/>
    </source>
</evidence>
<sequence length="418" mass="47730">MEMAMFQNILLKFMRNNQSLILSNTVFILILILSLSKESVLMKVDSVSWILSLLTMFILMMIMMSSMSESFLFHVLNMFLLMTFMVKNMFLFFILFEWTVFPTFFLIISLGMSSGRLQASLFFVFYTMTFSLPFLLFVLSLNFNEGSSSMWVNYNSKISSLWGIFILMVFSSKLPIYYLHVWLPKAHVEAPLGGSMVLAAILLKLGSYGLIRMMNLFFWSIKPFKTTMFSVGLMGATLASMSCYSQNDLKRMVAFMSVSHMGVMFAGLMSFSKGGMLGTFLFMISHGLISSSLFFLVNVLYTRLFSRSLLKLKSGSSFMSFISFFSFILLVSNLALPPTMSFLSEIYLIWSMVSYSYMSSIFIFLIIVFSSAYTIHFFMSTNHGNDSIESMMNSGKSQEIMSMFSHFLPLLLIIVLMS</sequence>
<dbReference type="Pfam" id="PF00361">
    <property type="entry name" value="Proton_antipo_M"/>
    <property type="match status" value="1"/>
</dbReference>
<keyword evidence="15 17" id="KW-0472">Membrane</keyword>
<geneLocation type="mitochondrion" evidence="19"/>
<feature type="transmembrane region" description="Helical" evidence="17">
    <location>
        <begin position="92"/>
        <end position="112"/>
    </location>
</feature>
<keyword evidence="6 17" id="KW-0813">Transport</keyword>
<evidence type="ECO:0000256" key="16">
    <source>
        <dbReference type="ARBA" id="ARBA00049551"/>
    </source>
</evidence>
<evidence type="ECO:0000256" key="10">
    <source>
        <dbReference type="ARBA" id="ARBA00022982"/>
    </source>
</evidence>
<comment type="function">
    <text evidence="17">Core subunit of the mitochondrial membrane respiratory chain NADH dehydrogenase (Complex I) which catalyzes electron transfer from NADH through the respiratory chain, using ubiquinone as an electron acceptor. Essential for the catalytic activity and assembly of complex I.</text>
</comment>
<keyword evidence="12 17" id="KW-0520">NAD</keyword>
<evidence type="ECO:0000313" key="19">
    <source>
        <dbReference type="EMBL" id="BAG24180.1"/>
    </source>
</evidence>
<gene>
    <name evidence="19" type="primary">ND4</name>
</gene>
<keyword evidence="11 17" id="KW-1133">Transmembrane helix</keyword>
<dbReference type="PANTHER" id="PTHR43507">
    <property type="entry name" value="NADH-UBIQUINONE OXIDOREDUCTASE CHAIN 4"/>
    <property type="match status" value="1"/>
</dbReference>
<dbReference type="InterPro" id="IPR003918">
    <property type="entry name" value="NADH_UbQ_OxRdtase"/>
</dbReference>
<feature type="transmembrane region" description="Helical" evidence="17">
    <location>
        <begin position="318"/>
        <end position="336"/>
    </location>
</feature>
<feature type="transmembrane region" description="Helical" evidence="17">
    <location>
        <begin position="46"/>
        <end position="64"/>
    </location>
</feature>
<name>B3IUM6_9ACAR</name>
<proteinExistence type="inferred from homology"/>
<keyword evidence="9" id="KW-1278">Translocase</keyword>
<dbReference type="InterPro" id="IPR001750">
    <property type="entry name" value="ND/Mrp_TM"/>
</dbReference>
<keyword evidence="8 17" id="KW-0812">Transmembrane</keyword>
<evidence type="ECO:0000256" key="17">
    <source>
        <dbReference type="RuleBase" id="RU003297"/>
    </source>
</evidence>
<feature type="transmembrane region" description="Helical" evidence="17">
    <location>
        <begin position="277"/>
        <end position="297"/>
    </location>
</feature>
<dbReference type="GO" id="GO:0015990">
    <property type="term" value="P:electron transport coupled proton transport"/>
    <property type="evidence" value="ECO:0007669"/>
    <property type="project" value="TreeGrafter"/>
</dbReference>
<organism evidence="19">
    <name type="scientific">Ascoschoengastia sp. TATW-1</name>
    <dbReference type="NCBI Taxonomy" id="436354"/>
    <lineage>
        <taxon>Eukaryota</taxon>
        <taxon>Metazoa</taxon>
        <taxon>Ecdysozoa</taxon>
        <taxon>Arthropoda</taxon>
        <taxon>Chelicerata</taxon>
        <taxon>Arachnida</taxon>
        <taxon>Acari</taxon>
        <taxon>Acariformes</taxon>
        <taxon>Trombidiformes</taxon>
        <taxon>Prostigmata</taxon>
        <taxon>Anystina</taxon>
        <taxon>Parasitengona</taxon>
        <taxon>Trombiculoidea</taxon>
        <taxon>Trombiculidae</taxon>
        <taxon>Ascoschoengastia</taxon>
    </lineage>
</organism>
<reference evidence="19" key="1">
    <citation type="submission" date="2007-04" db="EMBL/GenBank/DDBJ databases">
        <title>Mitochondrial gene order and molecular phylogenetic analyses indicate that the Leptotrombidium mite is a paraphyletic.</title>
        <authorList>
            <person name="Mitani H."/>
            <person name="Yuasa S."/>
            <person name="Takahashi M."/>
            <person name="Fukunaga M."/>
        </authorList>
    </citation>
    <scope>NUCLEOTIDE SEQUENCE</scope>
    <source>
        <strain evidence="19">TATW-1</strain>
    </source>
</reference>
<evidence type="ECO:0000256" key="13">
    <source>
        <dbReference type="ARBA" id="ARBA00023075"/>
    </source>
</evidence>
<evidence type="ECO:0000256" key="9">
    <source>
        <dbReference type="ARBA" id="ARBA00022967"/>
    </source>
</evidence>
<feature type="transmembrane region" description="Helical" evidence="17">
    <location>
        <begin position="356"/>
        <end position="379"/>
    </location>
</feature>
<comment type="subcellular location">
    <subcellularLocation>
        <location evidence="2 17">Mitochondrion membrane</location>
        <topology evidence="2 17">Multi-pass membrane protein</topology>
    </subcellularLocation>
</comment>
<comment type="catalytic activity">
    <reaction evidence="16 17">
        <text>a ubiquinone + NADH + 5 H(+)(in) = a ubiquinol + NAD(+) + 4 H(+)(out)</text>
        <dbReference type="Rhea" id="RHEA:29091"/>
        <dbReference type="Rhea" id="RHEA-COMP:9565"/>
        <dbReference type="Rhea" id="RHEA-COMP:9566"/>
        <dbReference type="ChEBI" id="CHEBI:15378"/>
        <dbReference type="ChEBI" id="CHEBI:16389"/>
        <dbReference type="ChEBI" id="CHEBI:17976"/>
        <dbReference type="ChEBI" id="CHEBI:57540"/>
        <dbReference type="ChEBI" id="CHEBI:57945"/>
        <dbReference type="EC" id="7.1.1.2"/>
    </reaction>
</comment>
<dbReference type="GO" id="GO:0031966">
    <property type="term" value="C:mitochondrial membrane"/>
    <property type="evidence" value="ECO:0007669"/>
    <property type="project" value="UniProtKB-SubCell"/>
</dbReference>